<gene>
    <name evidence="5" type="ORF">U1T56_09620</name>
</gene>
<evidence type="ECO:0000256" key="2">
    <source>
        <dbReference type="ARBA" id="ARBA00022977"/>
    </source>
</evidence>
<accession>A0ABU8XQQ7</accession>
<evidence type="ECO:0000256" key="3">
    <source>
        <dbReference type="SAM" id="MobiDB-lite"/>
    </source>
</evidence>
<dbReference type="InterPro" id="IPR022998">
    <property type="entry name" value="ThiamineP_synth_TenI"/>
</dbReference>
<dbReference type="PANTHER" id="PTHR20857:SF15">
    <property type="entry name" value="THIAMINE-PHOSPHATE SYNTHASE"/>
    <property type="match status" value="1"/>
</dbReference>
<keyword evidence="2" id="KW-0784">Thiamine biosynthesis</keyword>
<dbReference type="PROSITE" id="PS51257">
    <property type="entry name" value="PROKAR_LIPOPROTEIN"/>
    <property type="match status" value="1"/>
</dbReference>
<dbReference type="InterPro" id="IPR036206">
    <property type="entry name" value="ThiamineP_synth_sf"/>
</dbReference>
<name>A0ABU8XQQ7_9PROT</name>
<dbReference type="Pfam" id="PF02581">
    <property type="entry name" value="TMP-TENI"/>
    <property type="match status" value="1"/>
</dbReference>
<organism evidence="5 6">
    <name type="scientific">Benzoatithermus flavus</name>
    <dbReference type="NCBI Taxonomy" id="3108223"/>
    <lineage>
        <taxon>Bacteria</taxon>
        <taxon>Pseudomonadati</taxon>
        <taxon>Pseudomonadota</taxon>
        <taxon>Alphaproteobacteria</taxon>
        <taxon>Geminicoccales</taxon>
        <taxon>Geminicoccaceae</taxon>
        <taxon>Benzoatithermus</taxon>
    </lineage>
</organism>
<dbReference type="Gene3D" id="3.20.20.70">
    <property type="entry name" value="Aldolase class I"/>
    <property type="match status" value="1"/>
</dbReference>
<dbReference type="RefSeq" id="WP_418159261.1">
    <property type="nucleotide sequence ID" value="NZ_JBBLZC010000008.1"/>
</dbReference>
<sequence>MSRLPDRLLLITDRKLASRPLEQVVAAALAGGCRWVSLRERDLPPSERRRLLVRLLERAASCGACIGVHADLEAAADLRLPALHLPAGADVAAARARLGPKPVIGISTHDPAEIAAAGAAGADYVTFGPVLPSLSKPGHGDSGGLARLGAATAAAGLPVLALGGITAATAAACRALGAAGVAVVGAVMQADDPAAATRAILHALKEGQDVGPALAAANRRDSTTPVERQGFSKG</sequence>
<dbReference type="InterPro" id="IPR013785">
    <property type="entry name" value="Aldolase_TIM"/>
</dbReference>
<feature type="region of interest" description="Disordered" evidence="3">
    <location>
        <begin position="212"/>
        <end position="234"/>
    </location>
</feature>
<feature type="domain" description="Thiamine phosphate synthase/TenI" evidence="4">
    <location>
        <begin position="8"/>
        <end position="187"/>
    </location>
</feature>
<dbReference type="CDD" id="cd00564">
    <property type="entry name" value="TMP_TenI"/>
    <property type="match status" value="1"/>
</dbReference>
<keyword evidence="6" id="KW-1185">Reference proteome</keyword>
<evidence type="ECO:0000313" key="6">
    <source>
        <dbReference type="Proteomes" id="UP001375743"/>
    </source>
</evidence>
<comment type="caution">
    <text evidence="5">The sequence shown here is derived from an EMBL/GenBank/DDBJ whole genome shotgun (WGS) entry which is preliminary data.</text>
</comment>
<dbReference type="SUPFAM" id="SSF51391">
    <property type="entry name" value="Thiamin phosphate synthase"/>
    <property type="match status" value="1"/>
</dbReference>
<dbReference type="PANTHER" id="PTHR20857">
    <property type="entry name" value="THIAMINE-PHOSPHATE PYROPHOSPHORYLASE"/>
    <property type="match status" value="1"/>
</dbReference>
<dbReference type="EMBL" id="JBBLZC010000008">
    <property type="protein sequence ID" value="MEK0083409.1"/>
    <property type="molecule type" value="Genomic_DNA"/>
</dbReference>
<reference evidence="5 6" key="1">
    <citation type="submission" date="2024-01" db="EMBL/GenBank/DDBJ databases">
        <title>Multi-omics insights into the function and evolution of sodium benzoate biodegradation pathways in Benzoatithermus flavus gen. nov., sp. nov. from hot spring.</title>
        <authorList>
            <person name="Hu C.-J."/>
            <person name="Li W.-J."/>
        </authorList>
    </citation>
    <scope>NUCLEOTIDE SEQUENCE [LARGE SCALE GENOMIC DNA]</scope>
    <source>
        <strain evidence="5 6">SYSU G07066</strain>
    </source>
</reference>
<proteinExistence type="predicted"/>
<evidence type="ECO:0000256" key="1">
    <source>
        <dbReference type="ARBA" id="ARBA00004948"/>
    </source>
</evidence>
<comment type="pathway">
    <text evidence="1">Cofactor biosynthesis; thiamine diphosphate biosynthesis.</text>
</comment>
<evidence type="ECO:0000313" key="5">
    <source>
        <dbReference type="EMBL" id="MEK0083409.1"/>
    </source>
</evidence>
<protein>
    <submittedName>
        <fullName evidence="5">Thiamine phosphate synthase</fullName>
    </submittedName>
</protein>
<dbReference type="Proteomes" id="UP001375743">
    <property type="component" value="Unassembled WGS sequence"/>
</dbReference>
<evidence type="ECO:0000259" key="4">
    <source>
        <dbReference type="Pfam" id="PF02581"/>
    </source>
</evidence>